<organism evidence="5 6">
    <name type="scientific">Lactiplantibacillus fabifermentans T30PCM01</name>
    <dbReference type="NCBI Taxonomy" id="1400520"/>
    <lineage>
        <taxon>Bacteria</taxon>
        <taxon>Bacillati</taxon>
        <taxon>Bacillota</taxon>
        <taxon>Bacilli</taxon>
        <taxon>Lactobacillales</taxon>
        <taxon>Lactobacillaceae</taxon>
        <taxon>Lactiplantibacillus</taxon>
    </lineage>
</organism>
<dbReference type="RefSeq" id="WP_156093501.1">
    <property type="nucleotide sequence ID" value="NZ_KK036538.1"/>
</dbReference>
<sequence>MLKVIIMPDSYKGSLSASQVAETIKSAMMQVRPNDSYQTLPVGDGGEGTIENLAAKLELRKRRYSVISSAQKSISVVVYWQQQTAYIQASDVLGLNLVVDDQREPLMYSSAGLGQLVQEVLADGAEKIVIALGGSGTVDGGLGMLSVLGLQLFDSAGAIVSPTPQNFKYVQHVDTGGLKKVIEACQIVGLADVRNPLVGENGASQVFGIQKGLTAAQCIKLDEQLKRIYEMIAPDVLNSKHTGAAGGLGAAIAGPLQGQLITGIDYVLSELTVAEIIGQGDLLIVGEGRLDSQTAEGKVIDGIVSLAKYVNPKLPIIAICGSVSADADISGLTAIFSITPELTSLSQLLANSRDNLFRTAYNIAQLLNV</sequence>
<dbReference type="Pfam" id="PF02595">
    <property type="entry name" value="Gly_kinase"/>
    <property type="match status" value="1"/>
</dbReference>
<dbReference type="InterPro" id="IPR036129">
    <property type="entry name" value="Glycerate_kinase_sf"/>
</dbReference>
<protein>
    <submittedName>
        <fullName evidence="5">Glycerate kinase</fullName>
    </submittedName>
</protein>
<dbReference type="InterPro" id="IPR004381">
    <property type="entry name" value="Glycerate_kinase"/>
</dbReference>
<dbReference type="SUPFAM" id="SSF110738">
    <property type="entry name" value="Glycerate kinase I"/>
    <property type="match status" value="1"/>
</dbReference>
<evidence type="ECO:0000256" key="3">
    <source>
        <dbReference type="ARBA" id="ARBA00022777"/>
    </source>
</evidence>
<dbReference type="InterPro" id="IPR018193">
    <property type="entry name" value="Glyc_kinase_flavodox-like_fold"/>
</dbReference>
<dbReference type="eggNOG" id="COG1929">
    <property type="taxonomic scope" value="Bacteria"/>
</dbReference>
<dbReference type="AlphaFoldDB" id="W6T4L6"/>
<comment type="caution">
    <text evidence="5">The sequence shown here is derived from an EMBL/GenBank/DDBJ whole genome shotgun (WGS) entry which is preliminary data.</text>
</comment>
<dbReference type="Gene3D" id="3.90.1510.10">
    <property type="entry name" value="Glycerate kinase, domain 2"/>
    <property type="match status" value="1"/>
</dbReference>
<dbReference type="Gene3D" id="3.40.50.10350">
    <property type="entry name" value="Glycerate kinase, domain 1"/>
    <property type="match status" value="1"/>
</dbReference>
<dbReference type="PANTHER" id="PTHR21599:SF0">
    <property type="entry name" value="GLYCERATE KINASE"/>
    <property type="match status" value="1"/>
</dbReference>
<dbReference type="PATRIC" id="fig|1400520.3.peg.3186"/>
<proteinExistence type="inferred from homology"/>
<dbReference type="GO" id="GO:0008887">
    <property type="term" value="F:glycerate kinase activity"/>
    <property type="evidence" value="ECO:0007669"/>
    <property type="project" value="UniProtKB-UniRule"/>
</dbReference>
<dbReference type="GO" id="GO:0031388">
    <property type="term" value="P:organic acid phosphorylation"/>
    <property type="evidence" value="ECO:0007669"/>
    <property type="project" value="UniProtKB-UniRule"/>
</dbReference>
<dbReference type="EMBL" id="AWWK01000092">
    <property type="protein sequence ID" value="ETY72683.1"/>
    <property type="molecule type" value="Genomic_DNA"/>
</dbReference>
<dbReference type="STRING" id="1400520.LFAB_16220"/>
<evidence type="ECO:0000256" key="1">
    <source>
        <dbReference type="ARBA" id="ARBA00006284"/>
    </source>
</evidence>
<reference evidence="5 6" key="1">
    <citation type="journal article" date="2014" name="Genome Announc.">
        <title>Genome Sequence of Lactobacillus fabifermentans Strain T30PCM01, Isolated from Fermenting Grape Marc.</title>
        <authorList>
            <person name="Treu L."/>
            <person name="Vendramin V."/>
            <person name="Bovo B."/>
            <person name="Giacomini A."/>
            <person name="Corich V."/>
            <person name="Campanaro S."/>
        </authorList>
    </citation>
    <scope>NUCLEOTIDE SEQUENCE [LARGE SCALE GENOMIC DNA]</scope>
    <source>
        <strain evidence="5 6">T30PCM01</strain>
    </source>
</reference>
<dbReference type="OrthoDB" id="9774290at2"/>
<evidence type="ECO:0000313" key="6">
    <source>
        <dbReference type="Proteomes" id="UP000019247"/>
    </source>
</evidence>
<dbReference type="HOGENOM" id="CLU_028255_0_0_9"/>
<name>W6T4L6_9LACO</name>
<comment type="similarity">
    <text evidence="1 4">Belongs to the glycerate kinase type-1 family.</text>
</comment>
<keyword evidence="3 4" id="KW-0418">Kinase</keyword>
<keyword evidence="2 4" id="KW-0808">Transferase</keyword>
<dbReference type="Proteomes" id="UP000019247">
    <property type="component" value="Unassembled WGS sequence"/>
</dbReference>
<dbReference type="NCBIfam" id="TIGR00045">
    <property type="entry name" value="glycerate kinase"/>
    <property type="match status" value="1"/>
</dbReference>
<dbReference type="InterPro" id="IPR018197">
    <property type="entry name" value="Glycerate_kinase_RE-like"/>
</dbReference>
<evidence type="ECO:0000313" key="5">
    <source>
        <dbReference type="EMBL" id="ETY72683.1"/>
    </source>
</evidence>
<evidence type="ECO:0000256" key="2">
    <source>
        <dbReference type="ARBA" id="ARBA00022679"/>
    </source>
</evidence>
<gene>
    <name evidence="5" type="ORF">LFAB_16220</name>
</gene>
<dbReference type="PIRSF" id="PIRSF006078">
    <property type="entry name" value="GlxK"/>
    <property type="match status" value="1"/>
</dbReference>
<evidence type="ECO:0000256" key="4">
    <source>
        <dbReference type="PIRNR" id="PIRNR006078"/>
    </source>
</evidence>
<dbReference type="PANTHER" id="PTHR21599">
    <property type="entry name" value="GLYCERATE KINASE"/>
    <property type="match status" value="1"/>
</dbReference>
<accession>W6T4L6</accession>